<dbReference type="EMBL" id="CP018477">
    <property type="protein sequence ID" value="ASV77014.1"/>
    <property type="molecule type" value="Genomic_DNA"/>
</dbReference>
<accession>A0A286RM23</accession>
<evidence type="ECO:0000313" key="2">
    <source>
        <dbReference type="Proteomes" id="UP000215086"/>
    </source>
</evidence>
<proteinExistence type="predicted"/>
<dbReference type="KEGG" id="ttf:THTE_4413"/>
<name>A0A286RM23_9BACT</name>
<evidence type="ECO:0000313" key="1">
    <source>
        <dbReference type="EMBL" id="ASV77014.1"/>
    </source>
</evidence>
<keyword evidence="2" id="KW-1185">Reference proteome</keyword>
<sequence length="44" mass="4987">MPTGREPFFGFNPNLVRLRLLLSSPPLRGKRTFQSQLGSIKTLD</sequence>
<gene>
    <name evidence="1" type="ORF">THTE_4413</name>
</gene>
<protein>
    <submittedName>
        <fullName evidence="1">Uncharacterized protein</fullName>
    </submittedName>
</protein>
<dbReference type="Proteomes" id="UP000215086">
    <property type="component" value="Chromosome"/>
</dbReference>
<dbReference type="AlphaFoldDB" id="A0A286RM23"/>
<reference evidence="1 2" key="1">
    <citation type="journal article" name="Front. Microbiol.">
        <title>Sugar Metabolism of the First Thermophilic Planctomycete Thermogutta terrifontis: Comparative Genomic and Transcriptomic Approaches.</title>
        <authorList>
            <person name="Elcheninov A.G."/>
            <person name="Menzel P."/>
            <person name="Gudbergsdottir S.R."/>
            <person name="Slesarev A.I."/>
            <person name="Kadnikov V.V."/>
            <person name="Krogh A."/>
            <person name="Bonch-Osmolovskaya E.A."/>
            <person name="Peng X."/>
            <person name="Kublanov I.V."/>
        </authorList>
    </citation>
    <scope>NUCLEOTIDE SEQUENCE [LARGE SCALE GENOMIC DNA]</scope>
    <source>
        <strain evidence="1 2">R1</strain>
    </source>
</reference>
<organism evidence="1 2">
    <name type="scientific">Thermogutta terrifontis</name>
    <dbReference type="NCBI Taxonomy" id="1331910"/>
    <lineage>
        <taxon>Bacteria</taxon>
        <taxon>Pseudomonadati</taxon>
        <taxon>Planctomycetota</taxon>
        <taxon>Planctomycetia</taxon>
        <taxon>Pirellulales</taxon>
        <taxon>Thermoguttaceae</taxon>
        <taxon>Thermogutta</taxon>
    </lineage>
</organism>